<reference evidence="1 2" key="1">
    <citation type="submission" date="2019-05" db="EMBL/GenBank/DDBJ databases">
        <title>Another draft genome of Portunus trituberculatus and its Hox gene families provides insights of decapod evolution.</title>
        <authorList>
            <person name="Jeong J.-H."/>
            <person name="Song I."/>
            <person name="Kim S."/>
            <person name="Choi T."/>
            <person name="Kim D."/>
            <person name="Ryu S."/>
            <person name="Kim W."/>
        </authorList>
    </citation>
    <scope>NUCLEOTIDE SEQUENCE [LARGE SCALE GENOMIC DNA]</scope>
    <source>
        <tissue evidence="1">Muscle</tissue>
    </source>
</reference>
<name>A0A5B7HY32_PORTR</name>
<comment type="caution">
    <text evidence="1">The sequence shown here is derived from an EMBL/GenBank/DDBJ whole genome shotgun (WGS) entry which is preliminary data.</text>
</comment>
<dbReference type="EMBL" id="VSRR010037071">
    <property type="protein sequence ID" value="MPC73578.1"/>
    <property type="molecule type" value="Genomic_DNA"/>
</dbReference>
<protein>
    <submittedName>
        <fullName evidence="1">Uncharacterized protein</fullName>
    </submittedName>
</protein>
<organism evidence="1 2">
    <name type="scientific">Portunus trituberculatus</name>
    <name type="common">Swimming crab</name>
    <name type="synonym">Neptunus trituberculatus</name>
    <dbReference type="NCBI Taxonomy" id="210409"/>
    <lineage>
        <taxon>Eukaryota</taxon>
        <taxon>Metazoa</taxon>
        <taxon>Ecdysozoa</taxon>
        <taxon>Arthropoda</taxon>
        <taxon>Crustacea</taxon>
        <taxon>Multicrustacea</taxon>
        <taxon>Malacostraca</taxon>
        <taxon>Eumalacostraca</taxon>
        <taxon>Eucarida</taxon>
        <taxon>Decapoda</taxon>
        <taxon>Pleocyemata</taxon>
        <taxon>Brachyura</taxon>
        <taxon>Eubrachyura</taxon>
        <taxon>Portunoidea</taxon>
        <taxon>Portunidae</taxon>
        <taxon>Portuninae</taxon>
        <taxon>Portunus</taxon>
    </lineage>
</organism>
<dbReference type="AlphaFoldDB" id="A0A5B7HY32"/>
<evidence type="ECO:0000313" key="1">
    <source>
        <dbReference type="EMBL" id="MPC73578.1"/>
    </source>
</evidence>
<sequence>MRKITSVEKEIKCMREVIAKILEKQDQLFEKNQEVKAKCCQLEETVKVNNEMRSALEGIKRRTKL</sequence>
<accession>A0A5B7HY32</accession>
<dbReference type="Proteomes" id="UP000324222">
    <property type="component" value="Unassembled WGS sequence"/>
</dbReference>
<proteinExistence type="predicted"/>
<keyword evidence="2" id="KW-1185">Reference proteome</keyword>
<gene>
    <name evidence="1" type="ORF">E2C01_067912</name>
</gene>
<evidence type="ECO:0000313" key="2">
    <source>
        <dbReference type="Proteomes" id="UP000324222"/>
    </source>
</evidence>